<evidence type="ECO:0000313" key="3">
    <source>
        <dbReference type="Proteomes" id="UP001151760"/>
    </source>
</evidence>
<keyword evidence="3" id="KW-1185">Reference proteome</keyword>
<dbReference type="Proteomes" id="UP001151760">
    <property type="component" value="Unassembled WGS sequence"/>
</dbReference>
<dbReference type="GO" id="GO:0003964">
    <property type="term" value="F:RNA-directed DNA polymerase activity"/>
    <property type="evidence" value="ECO:0007669"/>
    <property type="project" value="UniProtKB-KW"/>
</dbReference>
<reference evidence="2" key="1">
    <citation type="journal article" date="2022" name="Int. J. Mol. Sci.">
        <title>Draft Genome of Tanacetum Coccineum: Genomic Comparison of Closely Related Tanacetum-Family Plants.</title>
        <authorList>
            <person name="Yamashiro T."/>
            <person name="Shiraishi A."/>
            <person name="Nakayama K."/>
            <person name="Satake H."/>
        </authorList>
    </citation>
    <scope>NUCLEOTIDE SEQUENCE</scope>
</reference>
<dbReference type="InterPro" id="IPR043502">
    <property type="entry name" value="DNA/RNA_pol_sf"/>
</dbReference>
<dbReference type="EMBL" id="BQNB010020772">
    <property type="protein sequence ID" value="GJT99456.1"/>
    <property type="molecule type" value="Genomic_DNA"/>
</dbReference>
<accession>A0ABQ5IH23</accession>
<comment type="caution">
    <text evidence="2">The sequence shown here is derived from an EMBL/GenBank/DDBJ whole genome shotgun (WGS) entry which is preliminary data.</text>
</comment>
<dbReference type="InterPro" id="IPR002156">
    <property type="entry name" value="RNaseH_domain"/>
</dbReference>
<evidence type="ECO:0000313" key="2">
    <source>
        <dbReference type="EMBL" id="GJT99456.1"/>
    </source>
</evidence>
<dbReference type="InterPro" id="IPR012337">
    <property type="entry name" value="RNaseH-like_sf"/>
</dbReference>
<dbReference type="Gene3D" id="3.30.420.10">
    <property type="entry name" value="Ribonuclease H-like superfamily/Ribonuclease H"/>
    <property type="match status" value="2"/>
</dbReference>
<keyword evidence="2" id="KW-0548">Nucleotidyltransferase</keyword>
<dbReference type="Pfam" id="PF13456">
    <property type="entry name" value="RVT_3"/>
    <property type="match status" value="1"/>
</dbReference>
<dbReference type="InterPro" id="IPR036397">
    <property type="entry name" value="RNaseH_sf"/>
</dbReference>
<keyword evidence="2" id="KW-0695">RNA-directed DNA polymerase</keyword>
<organism evidence="2 3">
    <name type="scientific">Tanacetum coccineum</name>
    <dbReference type="NCBI Taxonomy" id="301880"/>
    <lineage>
        <taxon>Eukaryota</taxon>
        <taxon>Viridiplantae</taxon>
        <taxon>Streptophyta</taxon>
        <taxon>Embryophyta</taxon>
        <taxon>Tracheophyta</taxon>
        <taxon>Spermatophyta</taxon>
        <taxon>Magnoliopsida</taxon>
        <taxon>eudicotyledons</taxon>
        <taxon>Gunneridae</taxon>
        <taxon>Pentapetalae</taxon>
        <taxon>asterids</taxon>
        <taxon>campanulids</taxon>
        <taxon>Asterales</taxon>
        <taxon>Asteraceae</taxon>
        <taxon>Asteroideae</taxon>
        <taxon>Anthemideae</taxon>
        <taxon>Anthemidinae</taxon>
        <taxon>Tanacetum</taxon>
    </lineage>
</organism>
<name>A0ABQ5IH23_9ASTR</name>
<gene>
    <name evidence="2" type="ORF">Tco_1109795</name>
</gene>
<evidence type="ECO:0000259" key="1">
    <source>
        <dbReference type="Pfam" id="PF13456"/>
    </source>
</evidence>
<feature type="domain" description="RNase H type-1" evidence="1">
    <location>
        <begin position="72"/>
        <end position="163"/>
    </location>
</feature>
<dbReference type="SUPFAM" id="SSF53098">
    <property type="entry name" value="Ribonuclease H-like"/>
    <property type="match status" value="2"/>
</dbReference>
<dbReference type="Gene3D" id="3.10.10.10">
    <property type="entry name" value="HIV Type 1 Reverse Transcriptase, subunit A, domain 1"/>
    <property type="match status" value="1"/>
</dbReference>
<reference evidence="2" key="2">
    <citation type="submission" date="2022-01" db="EMBL/GenBank/DDBJ databases">
        <authorList>
            <person name="Yamashiro T."/>
            <person name="Shiraishi A."/>
            <person name="Satake H."/>
            <person name="Nakayama K."/>
        </authorList>
    </citation>
    <scope>NUCLEOTIDE SEQUENCE</scope>
</reference>
<dbReference type="SUPFAM" id="SSF56672">
    <property type="entry name" value="DNA/RNA polymerases"/>
    <property type="match status" value="1"/>
</dbReference>
<dbReference type="PANTHER" id="PTHR48475">
    <property type="entry name" value="RIBONUCLEASE H"/>
    <property type="match status" value="1"/>
</dbReference>
<protein>
    <submittedName>
        <fullName evidence="2">Reverse transcriptase domain-containing protein</fullName>
    </submittedName>
</protein>
<sequence length="352" mass="40250">MAPDRNQAVIKEVEEWLKAGIVRPMKYPTWISNPVLVKKVDKSSRMCIDFKNMNSACPKDYYPLPDIDEKTESVAGFRTNNEAEYEALVARLRMAARMKVRDIDVKVDSKLVARQINGSYVANSIIMIKYLAMAKECIAGFKSFTIQNIPKNLNQKVDILSKLATMAFDHLTKEWGMDILSPLPQSINKVKFVIVAIDYCTKWIEAKLLARITGKEVKKFVWDNVVCRFRLPRIIMNTAVAHPQANDLVERANKSLMEGIKSRLGRDREGWVDELPNVLWAHQTSLITSNGEKPFSLTYGSEAVIPTEIGMPTHRTMMIREDENEDELCLNMDLLQERREAAAIREVIRVLF</sequence>
<keyword evidence="2" id="KW-0808">Transferase</keyword>
<dbReference type="PANTHER" id="PTHR48475:SF2">
    <property type="entry name" value="RIBONUCLEASE H"/>
    <property type="match status" value="1"/>
</dbReference>
<proteinExistence type="predicted"/>